<evidence type="ECO:0000313" key="1">
    <source>
        <dbReference type="EMBL" id="CAG8559563.1"/>
    </source>
</evidence>
<comment type="caution">
    <text evidence="1">The sequence shown here is derived from an EMBL/GenBank/DDBJ whole genome shotgun (WGS) entry which is preliminary data.</text>
</comment>
<proteinExistence type="predicted"/>
<evidence type="ECO:0000313" key="2">
    <source>
        <dbReference type="Proteomes" id="UP000789860"/>
    </source>
</evidence>
<dbReference type="EMBL" id="CAJVPM010008916">
    <property type="protein sequence ID" value="CAG8559563.1"/>
    <property type="molecule type" value="Genomic_DNA"/>
</dbReference>
<feature type="non-terminal residue" evidence="1">
    <location>
        <position position="1"/>
    </location>
</feature>
<sequence>HNKILAMSQLRSNILSNRKRSEVEKDKQQYKRIYNITPIQQELAESSSSKSNNVENELLDSNNLSTQLSETSEMNDDVVNDIEENWSYTVKHVIGLLDNENQLDNGKIVDSEPLEFELHGHITHPVDDPLAKWSLLELFYDSLEALVFFVQ</sequence>
<keyword evidence="2" id="KW-1185">Reference proteome</keyword>
<accession>A0ACA9M176</accession>
<name>A0ACA9M176_9GLOM</name>
<reference evidence="1" key="1">
    <citation type="submission" date="2021-06" db="EMBL/GenBank/DDBJ databases">
        <authorList>
            <person name="Kallberg Y."/>
            <person name="Tangrot J."/>
            <person name="Rosling A."/>
        </authorList>
    </citation>
    <scope>NUCLEOTIDE SEQUENCE</scope>
    <source>
        <strain evidence="1">AU212A</strain>
    </source>
</reference>
<dbReference type="Proteomes" id="UP000789860">
    <property type="component" value="Unassembled WGS sequence"/>
</dbReference>
<gene>
    <name evidence="1" type="ORF">SCALOS_LOCUS5460</name>
</gene>
<protein>
    <submittedName>
        <fullName evidence="1">2405_t:CDS:1</fullName>
    </submittedName>
</protein>
<organism evidence="1 2">
    <name type="scientific">Scutellospora calospora</name>
    <dbReference type="NCBI Taxonomy" id="85575"/>
    <lineage>
        <taxon>Eukaryota</taxon>
        <taxon>Fungi</taxon>
        <taxon>Fungi incertae sedis</taxon>
        <taxon>Mucoromycota</taxon>
        <taxon>Glomeromycotina</taxon>
        <taxon>Glomeromycetes</taxon>
        <taxon>Diversisporales</taxon>
        <taxon>Gigasporaceae</taxon>
        <taxon>Scutellospora</taxon>
    </lineage>
</organism>